<comment type="caution">
    <text evidence="2">The sequence shown here is derived from an EMBL/GenBank/DDBJ whole genome shotgun (WGS) entry which is preliminary data.</text>
</comment>
<organism evidence="2 3">
    <name type="scientific">Sorghum bicolor</name>
    <name type="common">Sorghum</name>
    <name type="synonym">Sorghum vulgare</name>
    <dbReference type="NCBI Taxonomy" id="4558"/>
    <lineage>
        <taxon>Eukaryota</taxon>
        <taxon>Viridiplantae</taxon>
        <taxon>Streptophyta</taxon>
        <taxon>Embryophyta</taxon>
        <taxon>Tracheophyta</taxon>
        <taxon>Spermatophyta</taxon>
        <taxon>Magnoliopsida</taxon>
        <taxon>Liliopsida</taxon>
        <taxon>Poales</taxon>
        <taxon>Poaceae</taxon>
        <taxon>PACMAD clade</taxon>
        <taxon>Panicoideae</taxon>
        <taxon>Andropogonodae</taxon>
        <taxon>Andropogoneae</taxon>
        <taxon>Sorghinae</taxon>
        <taxon>Sorghum</taxon>
    </lineage>
</organism>
<evidence type="ECO:0000256" key="1">
    <source>
        <dbReference type="SAM" id="MobiDB-lite"/>
    </source>
</evidence>
<feature type="region of interest" description="Disordered" evidence="1">
    <location>
        <begin position="76"/>
        <end position="170"/>
    </location>
</feature>
<feature type="compositionally biased region" description="Pro residues" evidence="1">
    <location>
        <begin position="80"/>
        <end position="97"/>
    </location>
</feature>
<accession>A0A921UC31</accession>
<dbReference type="EMBL" id="CM027685">
    <property type="protein sequence ID" value="KAG0525086.1"/>
    <property type="molecule type" value="Genomic_DNA"/>
</dbReference>
<sequence>MVRHFVSLRRSASPVTYGFPPGAGLTCDCNLLLQSRALPPCNPMLTLISPHLARNGPDIPPASICLPRCSPMSAADPSVMSPPPLPYPPLRCEPPSPCSSTSLCASTSPPRSGSARSASPETPMSLPSSSRSPSPACPGSGFRPSGSLPGEFHVDRRDGVRGHDVSDYHGEERHRLVNLIAETT</sequence>
<dbReference type="AlphaFoldDB" id="A0A921UC31"/>
<reference evidence="2" key="1">
    <citation type="journal article" date="2019" name="BMC Genomics">
        <title>A new reference genome for Sorghum bicolor reveals high levels of sequence similarity between sweet and grain genotypes: implications for the genetics of sugar metabolism.</title>
        <authorList>
            <person name="Cooper E.A."/>
            <person name="Brenton Z.W."/>
            <person name="Flinn B.S."/>
            <person name="Jenkins J."/>
            <person name="Shu S."/>
            <person name="Flowers D."/>
            <person name="Luo F."/>
            <person name="Wang Y."/>
            <person name="Xia P."/>
            <person name="Barry K."/>
            <person name="Daum C."/>
            <person name="Lipzen A."/>
            <person name="Yoshinaga Y."/>
            <person name="Schmutz J."/>
            <person name="Saski C."/>
            <person name="Vermerris W."/>
            <person name="Kresovich S."/>
        </authorList>
    </citation>
    <scope>NUCLEOTIDE SEQUENCE</scope>
</reference>
<gene>
    <name evidence="2" type="ORF">BDA96_06G025300</name>
</gene>
<protein>
    <submittedName>
        <fullName evidence="2">Uncharacterized protein</fullName>
    </submittedName>
</protein>
<name>A0A921UC31_SORBI</name>
<dbReference type="Proteomes" id="UP000807115">
    <property type="component" value="Chromosome 6"/>
</dbReference>
<feature type="compositionally biased region" description="Low complexity" evidence="1">
    <location>
        <begin position="105"/>
        <end position="140"/>
    </location>
</feature>
<reference evidence="2" key="2">
    <citation type="submission" date="2020-10" db="EMBL/GenBank/DDBJ databases">
        <authorList>
            <person name="Cooper E.A."/>
            <person name="Brenton Z.W."/>
            <person name="Flinn B.S."/>
            <person name="Jenkins J."/>
            <person name="Shu S."/>
            <person name="Flowers D."/>
            <person name="Luo F."/>
            <person name="Wang Y."/>
            <person name="Xia P."/>
            <person name="Barry K."/>
            <person name="Daum C."/>
            <person name="Lipzen A."/>
            <person name="Yoshinaga Y."/>
            <person name="Schmutz J."/>
            <person name="Saski C."/>
            <person name="Vermerris W."/>
            <person name="Kresovich S."/>
        </authorList>
    </citation>
    <scope>NUCLEOTIDE SEQUENCE</scope>
</reference>
<evidence type="ECO:0000313" key="2">
    <source>
        <dbReference type="EMBL" id="KAG0525086.1"/>
    </source>
</evidence>
<evidence type="ECO:0000313" key="3">
    <source>
        <dbReference type="Proteomes" id="UP000807115"/>
    </source>
</evidence>
<feature type="compositionally biased region" description="Basic and acidic residues" evidence="1">
    <location>
        <begin position="152"/>
        <end position="170"/>
    </location>
</feature>
<proteinExistence type="predicted"/>